<dbReference type="InterPro" id="IPR003929">
    <property type="entry name" value="K_chnl_BK_asu"/>
</dbReference>
<dbReference type="Pfam" id="PF22614">
    <property type="entry name" value="Slo-like_RCK"/>
    <property type="match status" value="2"/>
</dbReference>
<keyword evidence="9 12" id="KW-0472">Membrane</keyword>
<feature type="transmembrane region" description="Helical" evidence="12">
    <location>
        <begin position="197"/>
        <end position="214"/>
    </location>
</feature>
<comment type="subcellular location">
    <subcellularLocation>
        <location evidence="1">Membrane</location>
        <topology evidence="1">Multi-pass membrane protein</topology>
    </subcellularLocation>
</comment>
<feature type="compositionally biased region" description="Basic and acidic residues" evidence="11">
    <location>
        <begin position="1203"/>
        <end position="1215"/>
    </location>
</feature>
<sequence length="1397" mass="162325">MLLNGTQVKKNTTMIYFQQKYIQSKLYIRHKLRLETKSGTIFELVQNFTTIFSIVMLILEQYYDHSTLSTAIEIAISMVFLLDYFLRWYSSDNKLEHYLNKWSIIDFFSILPIFISLFISESESKAIRTLRVLRIFRIFNCYRLLQYSSSIIKRQIYKILITLLTIILTGAIIIFTIETMNATDEQLLQIKTLHDALYFFVITLSTVGYGDMVPKTTLGRLFILFTVLIFILVLPVQLNELLSLLSEREKLVGQLYKKRKDIKHIVVTGYYTNSGLLAFLKEFFVNCTVLDKYLVVILSPCKPNYELLNSLKHPFFENKIKIMVGTPLNDNDLERSAIDSSEACFFFCDKQTTQISKSELFGIMSLFSINDHGHNNNNIFVQTIRPLNRLQLKTVGYREILFCNNLRFKLLALNTFIPGFSTLILNLTVSQYSFYSLISKNSHLLRPNWNNNLLHLNKNNNKKNYERKNSQLDDWLIEYLYGSCNLFHVCNVSKDFIGSSFSSLSLLMYSQFEILIIGVLIFHKRKKQLIIFNPGSNFILKKDHVLIIIATKKKYNDFLRTLSYGLIPNFEIIRKEINIDGQAYGPGDNEEFDYDVNKTFLKYNNSIINNQEIITNLIKHRQFLESLKYLKKDSKNQNNEQEENDDEDDDDDEDDNDDESGGGDGDDNSTSEDANYGDDDVDDVVGYTNTKVNNNKKNININGAKKKKKTKRKRKRKKKKKRKTKTKTKTKTGKKGRNEKKKTDNMEGNKTDNRFKEIKKTIIKKNKELKAKKLKNTKKNNQSDLMRYLTGGKISSVSKKIDLTYTQNKVNFNIDYTTEEEMDFIPKKKTKNNKIANYKLRNYKSLLKEKSFSFNSTVPKSIPQIDQIIKVDSILEKKHEKIYYVNTYLSSLKDSTLINCKHLTGHIIISGQITGIEIFVRKLRKKTWKMIVPIVILASSVTTQQWNPISLFPKVYYLCGNIKNSYDLIRLNIKKCSRIIVLPQEKMNMNKNPFSQNNQNQKAKSNIFFGADTIFALKSLEKIKQHPPFIITEIYNPNSLKFLTTNKRINKKEMINNNNNNKNKNNYNYGDVNEKQNLEKIQKKIQLNAIKQKNVQKIFKRIHRIVETSTILPEIHYLKSDEYLTNSYYASGWAVLSTFSDFLFASSYWKPFITKIIFQFISMKKCKIPNENFSTIWPSSSSSSTRHSYTNNSLSGSGSGSESKSEPEHKSEYSHSMDSTTSFQSNHQNKNENKSKNENEIQQCFLYIMKLPNGFKGKKYLTLFKYLSENFDVIPIGIYRFGLKNINPSPLPYVFTNPPPFTLLEKEDRIYILAEDINIIQKIHNSRKPNQQNLNISDFDNKRFSLNRGKEYQASKNGMKSGEKKGGIYPSSTHSSFSLDGNSIPLDTFEKGNNHKN</sequence>
<feature type="region of interest" description="Disordered" evidence="11">
    <location>
        <begin position="1350"/>
        <end position="1397"/>
    </location>
</feature>
<feature type="compositionally biased region" description="Acidic residues" evidence="11">
    <location>
        <begin position="640"/>
        <end position="683"/>
    </location>
</feature>
<dbReference type="EMBL" id="JANTQA010000036">
    <property type="protein sequence ID" value="KAJ3437101.1"/>
    <property type="molecule type" value="Genomic_DNA"/>
</dbReference>
<evidence type="ECO:0000256" key="9">
    <source>
        <dbReference type="ARBA" id="ARBA00023136"/>
    </source>
</evidence>
<evidence type="ECO:0000256" key="6">
    <source>
        <dbReference type="ARBA" id="ARBA00022958"/>
    </source>
</evidence>
<dbReference type="Gene3D" id="1.10.287.70">
    <property type="match status" value="1"/>
</dbReference>
<evidence type="ECO:0000313" key="16">
    <source>
        <dbReference type="EMBL" id="KAJ3437101.1"/>
    </source>
</evidence>
<feature type="compositionally biased region" description="Polar residues" evidence="11">
    <location>
        <begin position="1370"/>
        <end position="1381"/>
    </location>
</feature>
<evidence type="ECO:0000259" key="13">
    <source>
        <dbReference type="Pfam" id="PF00520"/>
    </source>
</evidence>
<name>A0AAV7Z4T6_9EUKA</name>
<keyword evidence="3" id="KW-0633">Potassium transport</keyword>
<evidence type="ECO:0000259" key="14">
    <source>
        <dbReference type="Pfam" id="PF03493"/>
    </source>
</evidence>
<dbReference type="SUPFAM" id="SSF81324">
    <property type="entry name" value="Voltage-gated potassium channels"/>
    <property type="match status" value="1"/>
</dbReference>
<dbReference type="PANTHER" id="PTHR10027">
    <property type="entry name" value="CALCIUM-ACTIVATED POTASSIUM CHANNEL ALPHA CHAIN"/>
    <property type="match status" value="1"/>
</dbReference>
<feature type="transmembrane region" description="Helical" evidence="12">
    <location>
        <begin position="157"/>
        <end position="177"/>
    </location>
</feature>
<keyword evidence="2" id="KW-0813">Transport</keyword>
<keyword evidence="4 12" id="KW-0812">Transmembrane</keyword>
<proteinExistence type="predicted"/>
<evidence type="ECO:0000256" key="11">
    <source>
        <dbReference type="SAM" id="MobiDB-lite"/>
    </source>
</evidence>
<feature type="domain" description="Ion transport" evidence="13">
    <location>
        <begin position="41"/>
        <end position="234"/>
    </location>
</feature>
<keyword evidence="8" id="KW-0406">Ion transport</keyword>
<keyword evidence="7 12" id="KW-1133">Transmembrane helix</keyword>
<gene>
    <name evidence="16" type="ORF">M0812_19174</name>
</gene>
<dbReference type="InterPro" id="IPR047871">
    <property type="entry name" value="K_chnl_Slo-like"/>
</dbReference>
<feature type="domain" description="RCK N-terminal" evidence="15">
    <location>
        <begin position="263"/>
        <end position="373"/>
    </location>
</feature>
<feature type="compositionally biased region" description="Basic and acidic residues" evidence="11">
    <location>
        <begin position="1388"/>
        <end position="1397"/>
    </location>
</feature>
<evidence type="ECO:0000256" key="4">
    <source>
        <dbReference type="ARBA" id="ARBA00022692"/>
    </source>
</evidence>
<dbReference type="InterPro" id="IPR027359">
    <property type="entry name" value="Volt_channel_dom_sf"/>
</dbReference>
<evidence type="ECO:0000313" key="17">
    <source>
        <dbReference type="Proteomes" id="UP001146793"/>
    </source>
</evidence>
<feature type="transmembrane region" description="Helical" evidence="12">
    <location>
        <begin position="221"/>
        <end position="238"/>
    </location>
</feature>
<feature type="transmembrane region" description="Helical" evidence="12">
    <location>
        <begin position="98"/>
        <end position="120"/>
    </location>
</feature>
<reference evidence="16" key="1">
    <citation type="submission" date="2022-08" db="EMBL/GenBank/DDBJ databases">
        <title>Novel sulphate-reducing endosymbionts in the free-living metamonad Anaeramoeba.</title>
        <authorList>
            <person name="Jerlstrom-Hultqvist J."/>
            <person name="Cepicka I."/>
            <person name="Gallot-Lavallee L."/>
            <person name="Salas-Leiva D."/>
            <person name="Curtis B.A."/>
            <person name="Zahonova K."/>
            <person name="Pipaliya S."/>
            <person name="Dacks J."/>
            <person name="Roger A.J."/>
        </authorList>
    </citation>
    <scope>NUCLEOTIDE SEQUENCE</scope>
    <source>
        <strain evidence="16">Busselton2</strain>
    </source>
</reference>
<feature type="transmembrane region" description="Helical" evidence="12">
    <location>
        <begin position="65"/>
        <end position="86"/>
    </location>
</feature>
<evidence type="ECO:0000256" key="5">
    <source>
        <dbReference type="ARBA" id="ARBA00022826"/>
    </source>
</evidence>
<organism evidence="16 17">
    <name type="scientific">Anaeramoeba flamelloides</name>
    <dbReference type="NCBI Taxonomy" id="1746091"/>
    <lineage>
        <taxon>Eukaryota</taxon>
        <taxon>Metamonada</taxon>
        <taxon>Anaeramoebidae</taxon>
        <taxon>Anaeramoeba</taxon>
    </lineage>
</organism>
<evidence type="ECO:0000256" key="8">
    <source>
        <dbReference type="ARBA" id="ARBA00023065"/>
    </source>
</evidence>
<evidence type="ECO:0000256" key="12">
    <source>
        <dbReference type="SAM" id="Phobius"/>
    </source>
</evidence>
<keyword evidence="5" id="KW-0631">Potassium channel</keyword>
<feature type="compositionally biased region" description="Basic and acidic residues" evidence="11">
    <location>
        <begin position="741"/>
        <end position="752"/>
    </location>
</feature>
<feature type="compositionally biased region" description="Low complexity" evidence="11">
    <location>
        <begin position="684"/>
        <end position="703"/>
    </location>
</feature>
<dbReference type="GO" id="GO:0005267">
    <property type="term" value="F:potassium channel activity"/>
    <property type="evidence" value="ECO:0007669"/>
    <property type="project" value="UniProtKB-KW"/>
</dbReference>
<dbReference type="InterPro" id="IPR005821">
    <property type="entry name" value="Ion_trans_dom"/>
</dbReference>
<evidence type="ECO:0000256" key="3">
    <source>
        <dbReference type="ARBA" id="ARBA00022538"/>
    </source>
</evidence>
<dbReference type="InterPro" id="IPR003148">
    <property type="entry name" value="RCK_N"/>
</dbReference>
<evidence type="ECO:0000256" key="1">
    <source>
        <dbReference type="ARBA" id="ARBA00004141"/>
    </source>
</evidence>
<evidence type="ECO:0000256" key="10">
    <source>
        <dbReference type="ARBA" id="ARBA00023303"/>
    </source>
</evidence>
<dbReference type="Gene3D" id="3.40.50.720">
    <property type="entry name" value="NAD(P)-binding Rossmann-like Domain"/>
    <property type="match status" value="1"/>
</dbReference>
<keyword evidence="10 16" id="KW-0407">Ion channel</keyword>
<dbReference type="Gene3D" id="1.20.120.350">
    <property type="entry name" value="Voltage-gated potassium channels. Chain C"/>
    <property type="match status" value="1"/>
</dbReference>
<feature type="compositionally biased region" description="Basic residues" evidence="11">
    <location>
        <begin position="704"/>
        <end position="740"/>
    </location>
</feature>
<dbReference type="Pfam" id="PF03493">
    <property type="entry name" value="BK_channel_a"/>
    <property type="match status" value="1"/>
</dbReference>
<dbReference type="Proteomes" id="UP001146793">
    <property type="component" value="Unassembled WGS sequence"/>
</dbReference>
<keyword evidence="6" id="KW-0630">Potassium</keyword>
<feature type="region of interest" description="Disordered" evidence="11">
    <location>
        <begin position="1178"/>
        <end position="1236"/>
    </location>
</feature>
<feature type="compositionally biased region" description="Polar residues" evidence="11">
    <location>
        <begin position="1217"/>
        <end position="1228"/>
    </location>
</feature>
<dbReference type="PRINTS" id="PR00169">
    <property type="entry name" value="KCHANNEL"/>
</dbReference>
<protein>
    <submittedName>
        <fullName evidence="16">Calcium-activated potassium channel alpha chain</fullName>
    </submittedName>
</protein>
<comment type="caution">
    <text evidence="16">The sequence shown here is derived from an EMBL/GenBank/DDBJ whole genome shotgun (WGS) entry which is preliminary data.</text>
</comment>
<dbReference type="GO" id="GO:0016020">
    <property type="term" value="C:membrane"/>
    <property type="evidence" value="ECO:0007669"/>
    <property type="project" value="UniProtKB-SubCell"/>
</dbReference>
<evidence type="ECO:0000256" key="2">
    <source>
        <dbReference type="ARBA" id="ARBA00022448"/>
    </source>
</evidence>
<feature type="compositionally biased region" description="Low complexity" evidence="11">
    <location>
        <begin position="1178"/>
        <end position="1202"/>
    </location>
</feature>
<accession>A0AAV7Z4T6</accession>
<evidence type="ECO:0000256" key="7">
    <source>
        <dbReference type="ARBA" id="ARBA00022989"/>
    </source>
</evidence>
<feature type="region of interest" description="Disordered" evidence="11">
    <location>
        <begin position="634"/>
        <end position="752"/>
    </location>
</feature>
<dbReference type="Pfam" id="PF00520">
    <property type="entry name" value="Ion_trans"/>
    <property type="match status" value="1"/>
</dbReference>
<evidence type="ECO:0000259" key="15">
    <source>
        <dbReference type="Pfam" id="PF22614"/>
    </source>
</evidence>
<feature type="domain" description="Calcium-activated potassium channel BK alpha subunit" evidence="14">
    <location>
        <begin position="462"/>
        <end position="519"/>
    </location>
</feature>
<feature type="domain" description="RCK N-terminal" evidence="15">
    <location>
        <begin position="903"/>
        <end position="996"/>
    </location>
</feature>
<dbReference type="PANTHER" id="PTHR10027:SF10">
    <property type="entry name" value="SLOWPOKE 2, ISOFORM D"/>
    <property type="match status" value="1"/>
</dbReference>